<dbReference type="Gene3D" id="3.30.450.40">
    <property type="match status" value="1"/>
</dbReference>
<dbReference type="EC" id="2.7.13.3" evidence="2"/>
<dbReference type="InterPro" id="IPR003594">
    <property type="entry name" value="HATPase_dom"/>
</dbReference>
<dbReference type="GO" id="GO:0009927">
    <property type="term" value="F:histidine phosphotransfer kinase activity"/>
    <property type="evidence" value="ECO:0007669"/>
    <property type="project" value="TreeGrafter"/>
</dbReference>
<dbReference type="Gene3D" id="1.10.287.130">
    <property type="match status" value="1"/>
</dbReference>
<dbReference type="STRING" id="1043005.A0A074YAR5"/>
<dbReference type="InterPro" id="IPR029016">
    <property type="entry name" value="GAF-like_dom_sf"/>
</dbReference>
<evidence type="ECO:0000256" key="2">
    <source>
        <dbReference type="ARBA" id="ARBA00012438"/>
    </source>
</evidence>
<evidence type="ECO:0000256" key="7">
    <source>
        <dbReference type="SAM" id="MobiDB-lite"/>
    </source>
</evidence>
<dbReference type="SUPFAM" id="SSF47384">
    <property type="entry name" value="Homodimeric domain of signal transducing histidine kinase"/>
    <property type="match status" value="1"/>
</dbReference>
<gene>
    <name evidence="10" type="ORF">AUEXF2481DRAFT_40124</name>
</gene>
<dbReference type="InterPro" id="IPR004358">
    <property type="entry name" value="Sig_transdc_His_kin-like_C"/>
</dbReference>
<dbReference type="Gene3D" id="3.30.565.10">
    <property type="entry name" value="Histidine kinase-like ATPase, C-terminal domain"/>
    <property type="match status" value="1"/>
</dbReference>
<dbReference type="GeneID" id="25366512"/>
<evidence type="ECO:0000256" key="3">
    <source>
        <dbReference type="ARBA" id="ARBA00022553"/>
    </source>
</evidence>
<evidence type="ECO:0000256" key="6">
    <source>
        <dbReference type="PROSITE-ProRule" id="PRU00169"/>
    </source>
</evidence>
<dbReference type="OMA" id="KHGLWED"/>
<dbReference type="InterPro" id="IPR003661">
    <property type="entry name" value="HisK_dim/P_dom"/>
</dbReference>
<evidence type="ECO:0000313" key="10">
    <source>
        <dbReference type="EMBL" id="KEQ94888.1"/>
    </source>
</evidence>
<dbReference type="PRINTS" id="PR00344">
    <property type="entry name" value="BCTRLSENSOR"/>
</dbReference>
<dbReference type="GO" id="GO:0005886">
    <property type="term" value="C:plasma membrane"/>
    <property type="evidence" value="ECO:0007669"/>
    <property type="project" value="TreeGrafter"/>
</dbReference>
<dbReference type="SUPFAM" id="SSF55781">
    <property type="entry name" value="GAF domain-like"/>
    <property type="match status" value="1"/>
</dbReference>
<name>A0A074YAR5_AURSE</name>
<dbReference type="InterPro" id="IPR036097">
    <property type="entry name" value="HisK_dim/P_sf"/>
</dbReference>
<keyword evidence="11" id="KW-1185">Reference proteome</keyword>
<evidence type="ECO:0000313" key="11">
    <source>
        <dbReference type="Proteomes" id="UP000030641"/>
    </source>
</evidence>
<dbReference type="Proteomes" id="UP000030641">
    <property type="component" value="Unassembled WGS sequence"/>
</dbReference>
<dbReference type="CDD" id="cd00082">
    <property type="entry name" value="HisKA"/>
    <property type="match status" value="1"/>
</dbReference>
<evidence type="ECO:0000256" key="5">
    <source>
        <dbReference type="ARBA" id="ARBA00022777"/>
    </source>
</evidence>
<dbReference type="AlphaFoldDB" id="A0A074YAR5"/>
<dbReference type="InterPro" id="IPR001789">
    <property type="entry name" value="Sig_transdc_resp-reg_receiver"/>
</dbReference>
<dbReference type="SMART" id="SM00387">
    <property type="entry name" value="HATPase_c"/>
    <property type="match status" value="1"/>
</dbReference>
<organism evidence="10 11">
    <name type="scientific">Aureobasidium subglaciale (strain EXF-2481)</name>
    <name type="common">Aureobasidium pullulans var. subglaciale</name>
    <dbReference type="NCBI Taxonomy" id="1043005"/>
    <lineage>
        <taxon>Eukaryota</taxon>
        <taxon>Fungi</taxon>
        <taxon>Dikarya</taxon>
        <taxon>Ascomycota</taxon>
        <taxon>Pezizomycotina</taxon>
        <taxon>Dothideomycetes</taxon>
        <taxon>Dothideomycetidae</taxon>
        <taxon>Dothideales</taxon>
        <taxon>Saccotheciaceae</taxon>
        <taxon>Aureobasidium</taxon>
    </lineage>
</organism>
<dbReference type="InParanoid" id="A0A074YAR5"/>
<dbReference type="Pfam" id="PF00072">
    <property type="entry name" value="Response_reg"/>
    <property type="match status" value="1"/>
</dbReference>
<evidence type="ECO:0000259" key="8">
    <source>
        <dbReference type="PROSITE" id="PS50109"/>
    </source>
</evidence>
<dbReference type="SMART" id="SM00388">
    <property type="entry name" value="HisKA"/>
    <property type="match status" value="1"/>
</dbReference>
<evidence type="ECO:0000256" key="1">
    <source>
        <dbReference type="ARBA" id="ARBA00000085"/>
    </source>
</evidence>
<dbReference type="HOGENOM" id="CLU_012737_0_0_1"/>
<dbReference type="InterPro" id="IPR011006">
    <property type="entry name" value="CheY-like_superfamily"/>
</dbReference>
<comment type="catalytic activity">
    <reaction evidence="1">
        <text>ATP + protein L-histidine = ADP + protein N-phospho-L-histidine.</text>
        <dbReference type="EC" id="2.7.13.3"/>
    </reaction>
</comment>
<dbReference type="EMBL" id="KL584760">
    <property type="protein sequence ID" value="KEQ94888.1"/>
    <property type="molecule type" value="Genomic_DNA"/>
</dbReference>
<dbReference type="RefSeq" id="XP_013343482.1">
    <property type="nucleotide sequence ID" value="XM_013488028.1"/>
</dbReference>
<accession>A0A074YAR5</accession>
<dbReference type="InterPro" id="IPR005467">
    <property type="entry name" value="His_kinase_dom"/>
</dbReference>
<dbReference type="PANTHER" id="PTHR43047">
    <property type="entry name" value="TWO-COMPONENT HISTIDINE PROTEIN KINASE"/>
    <property type="match status" value="1"/>
</dbReference>
<feature type="compositionally biased region" description="Basic and acidic residues" evidence="7">
    <location>
        <begin position="796"/>
        <end position="805"/>
    </location>
</feature>
<keyword evidence="5" id="KW-0418">Kinase</keyword>
<dbReference type="SUPFAM" id="SSF52172">
    <property type="entry name" value="CheY-like"/>
    <property type="match status" value="1"/>
</dbReference>
<dbReference type="PANTHER" id="PTHR43047:SF72">
    <property type="entry name" value="OSMOSENSING HISTIDINE PROTEIN KINASE SLN1"/>
    <property type="match status" value="1"/>
</dbReference>
<dbReference type="SMART" id="SM00448">
    <property type="entry name" value="REC"/>
    <property type="match status" value="1"/>
</dbReference>
<dbReference type="Pfam" id="PF02518">
    <property type="entry name" value="HATPase_c"/>
    <property type="match status" value="1"/>
</dbReference>
<feature type="modified residue" description="4-aspartylphosphate" evidence="6">
    <location>
        <position position="871"/>
    </location>
</feature>
<dbReference type="GO" id="GO:0000155">
    <property type="term" value="F:phosphorelay sensor kinase activity"/>
    <property type="evidence" value="ECO:0007669"/>
    <property type="project" value="InterPro"/>
</dbReference>
<protein>
    <recommendedName>
        <fullName evidence="2">histidine kinase</fullName>
        <ecNumber evidence="2">2.7.13.3</ecNumber>
    </recommendedName>
</protein>
<feature type="domain" description="Histidine kinase" evidence="8">
    <location>
        <begin position="420"/>
        <end position="654"/>
    </location>
</feature>
<dbReference type="InterPro" id="IPR036890">
    <property type="entry name" value="HATPase_C_sf"/>
</dbReference>
<dbReference type="PROSITE" id="PS50109">
    <property type="entry name" value="HIS_KIN"/>
    <property type="match status" value="1"/>
</dbReference>
<reference evidence="10 11" key="1">
    <citation type="journal article" date="2014" name="BMC Genomics">
        <title>Genome sequencing of four Aureobasidium pullulans varieties: biotechnological potential, stress tolerance, and description of new species.</title>
        <authorList>
            <person name="Gostin Ar C."/>
            <person name="Ohm R.A."/>
            <person name="Kogej T."/>
            <person name="Sonjak S."/>
            <person name="Turk M."/>
            <person name="Zajc J."/>
            <person name="Zalar P."/>
            <person name="Grube M."/>
            <person name="Sun H."/>
            <person name="Han J."/>
            <person name="Sharma A."/>
            <person name="Chiniquy J."/>
            <person name="Ngan C.Y."/>
            <person name="Lipzen A."/>
            <person name="Barry K."/>
            <person name="Grigoriev I.V."/>
            <person name="Gunde-Cimerman N."/>
        </authorList>
    </citation>
    <scope>NUCLEOTIDE SEQUENCE [LARGE SCALE GENOMIC DNA]</scope>
    <source>
        <strain evidence="10 11">EXF-2481</strain>
    </source>
</reference>
<dbReference type="SUPFAM" id="SSF55874">
    <property type="entry name" value="ATPase domain of HSP90 chaperone/DNA topoisomerase II/histidine kinase"/>
    <property type="match status" value="1"/>
</dbReference>
<dbReference type="Pfam" id="PF00512">
    <property type="entry name" value="HisKA"/>
    <property type="match status" value="1"/>
</dbReference>
<proteinExistence type="predicted"/>
<sequence length="955" mass="105517">MAPRSSSVTSPSSHSFCQAHFPKAEGPSNLGHVRALPLRPRGVGPVFDKVLAAQPIAEFDSEVHALNYANGDSVVTPCQPDDFQDAYLMPSLTEHERLRLTLLWYYTHTNKMMEDEEFLLALQQKLDLVQSFMGWDFAIMGLLSEDLFTRVATAGLPLAVLPRRESTCSHTVNQPPGTVFMLPNMASDWRFKHSPHVAQGGLRSYAGATLRCKADTGEQVALGSLCIASNSEQPPLSDTQQNALIRFADMMTGEIVARARESRRRQRQIMADLIAETQQYKTPDDVKNHVFTILGRVYPDASIDFQEASVNDAIILPDHAPIYSSDLREGLWEDSKLVEHLIVTQNHAQLTSESTIRAIAHPCQRIPTTRYLVVASKNVQLVFDDVDSWFVEKCASLMAQCVQESRLKEALTAKDAFLRGITHQLRTPIHGVLGSCELLFEELASRDMLSAGISGLNPSSVLGAIRDSGRELMSTVNNMLKLNRWAEETGGSIQPASLLSLNLIEAEIIYEVQQSIPEHELSEISIMFENRLGMDGTMVVMDLSLLKECLQALVQNALSYTDAGAVIVVIKKSSDYTRLIIDIKDTGRGIALKDQSRIFEAYEKVDTHTRGAGLGLTLSAKIAKAMNGTVTLVTSEQGTSDHGSMFRAEFLQPGFACPLARLVPFDAALKDIPRRFHVVPPLSQRPELVYHFASYLGHHGFEDSSNPDDCFIILTYTPDADEFRRHVSKIDPRQVAVCLVPAGASTEKLHGAHEVRFFSGPFLTSRLEEIAKELNSVYTRLHADPEAGETATGLANREDAHRTSGTDDDLDSADAQPMALLVDDNVVNLRIMRMYCEKRKIQYSTAMDGKEAVSVFEKSLKTHPINLILMDLQMPVCDGIEATRQIREMENEKALPRAALFIVTGQDSAADKQNSFEAGADEFFVKPLGLKTLDKGIKEYFPAVALGKKSAASKA</sequence>
<feature type="domain" description="Response regulatory" evidence="9">
    <location>
        <begin position="818"/>
        <end position="941"/>
    </location>
</feature>
<evidence type="ECO:0000256" key="4">
    <source>
        <dbReference type="ARBA" id="ARBA00022679"/>
    </source>
</evidence>
<dbReference type="Gene3D" id="3.40.50.2300">
    <property type="match status" value="1"/>
</dbReference>
<dbReference type="CDD" id="cd17546">
    <property type="entry name" value="REC_hyHK_CKI1_RcsC-like"/>
    <property type="match status" value="1"/>
</dbReference>
<dbReference type="PROSITE" id="PS50110">
    <property type="entry name" value="RESPONSE_REGULATORY"/>
    <property type="match status" value="1"/>
</dbReference>
<dbReference type="OrthoDB" id="21225at2759"/>
<keyword evidence="3 6" id="KW-0597">Phosphoprotein</keyword>
<evidence type="ECO:0000259" key="9">
    <source>
        <dbReference type="PROSITE" id="PS50110"/>
    </source>
</evidence>
<keyword evidence="4" id="KW-0808">Transferase</keyword>
<feature type="region of interest" description="Disordered" evidence="7">
    <location>
        <begin position="788"/>
        <end position="812"/>
    </location>
</feature>